<dbReference type="Proteomes" id="UP000828048">
    <property type="component" value="Chromosome 11"/>
</dbReference>
<organism evidence="1 2">
    <name type="scientific">Vaccinium darrowii</name>
    <dbReference type="NCBI Taxonomy" id="229202"/>
    <lineage>
        <taxon>Eukaryota</taxon>
        <taxon>Viridiplantae</taxon>
        <taxon>Streptophyta</taxon>
        <taxon>Embryophyta</taxon>
        <taxon>Tracheophyta</taxon>
        <taxon>Spermatophyta</taxon>
        <taxon>Magnoliopsida</taxon>
        <taxon>eudicotyledons</taxon>
        <taxon>Gunneridae</taxon>
        <taxon>Pentapetalae</taxon>
        <taxon>asterids</taxon>
        <taxon>Ericales</taxon>
        <taxon>Ericaceae</taxon>
        <taxon>Vaccinioideae</taxon>
        <taxon>Vaccinieae</taxon>
        <taxon>Vaccinium</taxon>
    </lineage>
</organism>
<comment type="caution">
    <text evidence="1">The sequence shown here is derived from an EMBL/GenBank/DDBJ whole genome shotgun (WGS) entry which is preliminary data.</text>
</comment>
<proteinExistence type="predicted"/>
<reference evidence="1 2" key="1">
    <citation type="journal article" date="2021" name="Hortic Res">
        <title>High-quality reference genome and annotation aids understanding of berry development for evergreen blueberry (Vaccinium darrowii).</title>
        <authorList>
            <person name="Yu J."/>
            <person name="Hulse-Kemp A.M."/>
            <person name="Babiker E."/>
            <person name="Staton M."/>
        </authorList>
    </citation>
    <scope>NUCLEOTIDE SEQUENCE [LARGE SCALE GENOMIC DNA]</scope>
    <source>
        <strain evidence="2">cv. NJ 8807/NJ 8810</strain>
        <tissue evidence="1">Young leaf</tissue>
    </source>
</reference>
<keyword evidence="2" id="KW-1185">Reference proteome</keyword>
<evidence type="ECO:0000313" key="2">
    <source>
        <dbReference type="Proteomes" id="UP000828048"/>
    </source>
</evidence>
<sequence length="365" mass="40202">MVCAAGYDRTKEVKEFDNSKMGVKGLSDSGITTIPKFFVHPPETISDLRKSSVTGVGIPVIDLSNVDTEAGRAKVVGEIREAAKTWGFFQLINHCVPVPVLDDTIAAIKAFHDLPIEEKAKYYVREEGRGVMYASNFDLHRSTAACWHDSLNVWMAPDPAAAEEIPAVCRRAVAEWDIHAKKVAEDVLELLCEGVGLKGGKLKELGCCDTRAIVGHCYPPCPQPDLTVGIKSHTDPVVLTVLLQNQVGGLQVKHGGDWVDVKPIHGGLIINIGDLLQIISNGEYNSVQHRVLANGLKEDRISIVEFFNVNKFDESARYGPLPELVSPPEKPCIYRNFTMKEFTENFYSKGLDSKSFVEKLKLCAL</sequence>
<protein>
    <submittedName>
        <fullName evidence="1">Uncharacterized protein</fullName>
    </submittedName>
</protein>
<evidence type="ECO:0000313" key="1">
    <source>
        <dbReference type="EMBL" id="KAH7854043.1"/>
    </source>
</evidence>
<name>A0ACB7YKM4_9ERIC</name>
<dbReference type="EMBL" id="CM037161">
    <property type="protein sequence ID" value="KAH7854043.1"/>
    <property type="molecule type" value="Genomic_DNA"/>
</dbReference>
<accession>A0ACB7YKM4</accession>
<gene>
    <name evidence="1" type="ORF">Vadar_009423</name>
</gene>